<dbReference type="PaxDb" id="2903-EOD08211"/>
<evidence type="ECO:0000256" key="2">
    <source>
        <dbReference type="ARBA" id="ARBA00005466"/>
    </source>
</evidence>
<feature type="domain" description="FAD-binding PCMH-type" evidence="7">
    <location>
        <begin position="129"/>
        <end position="301"/>
    </location>
</feature>
<dbReference type="InterPro" id="IPR036318">
    <property type="entry name" value="FAD-bd_PCMH-like_sf"/>
</dbReference>
<feature type="signal peptide" evidence="6">
    <location>
        <begin position="1"/>
        <end position="21"/>
    </location>
</feature>
<dbReference type="PANTHER" id="PTHR42973:SF39">
    <property type="entry name" value="FAD-BINDING PCMH-TYPE DOMAIN-CONTAINING PROTEIN"/>
    <property type="match status" value="1"/>
</dbReference>
<feature type="chain" id="PRO_5044290983" description="FAD-binding PCMH-type domain-containing protein" evidence="6">
    <location>
        <begin position="22"/>
        <end position="671"/>
    </location>
</feature>
<evidence type="ECO:0000313" key="9">
    <source>
        <dbReference type="Proteomes" id="UP000013827"/>
    </source>
</evidence>
<comment type="similarity">
    <text evidence="2">Belongs to the oxygen-dependent FAD-linked oxidoreductase family.</text>
</comment>
<evidence type="ECO:0000256" key="5">
    <source>
        <dbReference type="ARBA" id="ARBA00023002"/>
    </source>
</evidence>
<dbReference type="GO" id="GO:0071949">
    <property type="term" value="F:FAD binding"/>
    <property type="evidence" value="ECO:0007669"/>
    <property type="project" value="InterPro"/>
</dbReference>
<dbReference type="AlphaFoldDB" id="A0A0D3IAC6"/>
<dbReference type="SUPFAM" id="SSF56176">
    <property type="entry name" value="FAD-binding/transporter-associated domain-like"/>
    <property type="match status" value="1"/>
</dbReference>
<keyword evidence="4" id="KW-0274">FAD</keyword>
<proteinExistence type="inferred from homology"/>
<dbReference type="InterPro" id="IPR050416">
    <property type="entry name" value="FAD-linked_Oxidoreductase"/>
</dbReference>
<dbReference type="GeneID" id="17254395"/>
<evidence type="ECO:0000256" key="1">
    <source>
        <dbReference type="ARBA" id="ARBA00001974"/>
    </source>
</evidence>
<dbReference type="Proteomes" id="UP000013827">
    <property type="component" value="Unassembled WGS sequence"/>
</dbReference>
<reference evidence="8" key="2">
    <citation type="submission" date="2024-10" db="UniProtKB">
        <authorList>
            <consortium name="EnsemblProtists"/>
        </authorList>
    </citation>
    <scope>IDENTIFICATION</scope>
</reference>
<comment type="cofactor">
    <cofactor evidence="1">
        <name>FAD</name>
        <dbReference type="ChEBI" id="CHEBI:57692"/>
    </cofactor>
</comment>
<dbReference type="KEGG" id="ehx:EMIHUDRAFT_217799"/>
<dbReference type="GO" id="GO:0016491">
    <property type="term" value="F:oxidoreductase activity"/>
    <property type="evidence" value="ECO:0007669"/>
    <property type="project" value="UniProtKB-KW"/>
</dbReference>
<dbReference type="Pfam" id="PF01565">
    <property type="entry name" value="FAD_binding_4"/>
    <property type="match status" value="1"/>
</dbReference>
<keyword evidence="9" id="KW-1185">Reference proteome</keyword>
<accession>A0A0D3IAC6</accession>
<evidence type="ECO:0000313" key="8">
    <source>
        <dbReference type="EnsemblProtists" id="EOD08211"/>
    </source>
</evidence>
<dbReference type="InterPro" id="IPR016169">
    <property type="entry name" value="FAD-bd_PCMH_sub2"/>
</dbReference>
<name>A0A0D3IAC6_EMIH1</name>
<evidence type="ECO:0000259" key="7">
    <source>
        <dbReference type="PROSITE" id="PS51387"/>
    </source>
</evidence>
<dbReference type="InterPro" id="IPR016166">
    <property type="entry name" value="FAD-bd_PCMH"/>
</dbReference>
<dbReference type="Gene3D" id="3.40.462.20">
    <property type="match status" value="1"/>
</dbReference>
<keyword evidence="5" id="KW-0560">Oxidoreductase</keyword>
<reference evidence="9" key="1">
    <citation type="journal article" date="2013" name="Nature">
        <title>Pan genome of the phytoplankton Emiliania underpins its global distribution.</title>
        <authorList>
            <person name="Read B.A."/>
            <person name="Kegel J."/>
            <person name="Klute M.J."/>
            <person name="Kuo A."/>
            <person name="Lefebvre S.C."/>
            <person name="Maumus F."/>
            <person name="Mayer C."/>
            <person name="Miller J."/>
            <person name="Monier A."/>
            <person name="Salamov A."/>
            <person name="Young J."/>
            <person name="Aguilar M."/>
            <person name="Claverie J.M."/>
            <person name="Frickenhaus S."/>
            <person name="Gonzalez K."/>
            <person name="Herman E.K."/>
            <person name="Lin Y.C."/>
            <person name="Napier J."/>
            <person name="Ogata H."/>
            <person name="Sarno A.F."/>
            <person name="Shmutz J."/>
            <person name="Schroeder D."/>
            <person name="de Vargas C."/>
            <person name="Verret F."/>
            <person name="von Dassow P."/>
            <person name="Valentin K."/>
            <person name="Van de Peer Y."/>
            <person name="Wheeler G."/>
            <person name="Dacks J.B."/>
            <person name="Delwiche C.F."/>
            <person name="Dyhrman S.T."/>
            <person name="Glockner G."/>
            <person name="John U."/>
            <person name="Richards T."/>
            <person name="Worden A.Z."/>
            <person name="Zhang X."/>
            <person name="Grigoriev I.V."/>
            <person name="Allen A.E."/>
            <person name="Bidle K."/>
            <person name="Borodovsky M."/>
            <person name="Bowler C."/>
            <person name="Brownlee C."/>
            <person name="Cock J.M."/>
            <person name="Elias M."/>
            <person name="Gladyshev V.N."/>
            <person name="Groth M."/>
            <person name="Guda C."/>
            <person name="Hadaegh A."/>
            <person name="Iglesias-Rodriguez M.D."/>
            <person name="Jenkins J."/>
            <person name="Jones B.M."/>
            <person name="Lawson T."/>
            <person name="Leese F."/>
            <person name="Lindquist E."/>
            <person name="Lobanov A."/>
            <person name="Lomsadze A."/>
            <person name="Malik S.B."/>
            <person name="Marsh M.E."/>
            <person name="Mackinder L."/>
            <person name="Mock T."/>
            <person name="Mueller-Roeber B."/>
            <person name="Pagarete A."/>
            <person name="Parker M."/>
            <person name="Probert I."/>
            <person name="Quesneville H."/>
            <person name="Raines C."/>
            <person name="Rensing S.A."/>
            <person name="Riano-Pachon D.M."/>
            <person name="Richier S."/>
            <person name="Rokitta S."/>
            <person name="Shiraiwa Y."/>
            <person name="Soanes D.M."/>
            <person name="van der Giezen M."/>
            <person name="Wahlund T.M."/>
            <person name="Williams B."/>
            <person name="Wilson W."/>
            <person name="Wolfe G."/>
            <person name="Wurch L.L."/>
        </authorList>
    </citation>
    <scope>NUCLEOTIDE SEQUENCE</scope>
</reference>
<dbReference type="eggNOG" id="ENOG502QVAM">
    <property type="taxonomic scope" value="Eukaryota"/>
</dbReference>
<dbReference type="Gene3D" id="3.30.465.10">
    <property type="match status" value="2"/>
</dbReference>
<dbReference type="InterPro" id="IPR006094">
    <property type="entry name" value="Oxid_FAD_bind_N"/>
</dbReference>
<organism evidence="8 9">
    <name type="scientific">Emiliania huxleyi (strain CCMP1516)</name>
    <dbReference type="NCBI Taxonomy" id="280463"/>
    <lineage>
        <taxon>Eukaryota</taxon>
        <taxon>Haptista</taxon>
        <taxon>Haptophyta</taxon>
        <taxon>Prymnesiophyceae</taxon>
        <taxon>Isochrysidales</taxon>
        <taxon>Noelaerhabdaceae</taxon>
        <taxon>Emiliania</taxon>
    </lineage>
</organism>
<evidence type="ECO:0000256" key="3">
    <source>
        <dbReference type="ARBA" id="ARBA00022630"/>
    </source>
</evidence>
<protein>
    <recommendedName>
        <fullName evidence="7">FAD-binding PCMH-type domain-containing protein</fullName>
    </recommendedName>
</protein>
<keyword evidence="3" id="KW-0285">Flavoprotein</keyword>
<dbReference type="HOGENOM" id="CLU_477728_0_0_1"/>
<evidence type="ECO:0000256" key="6">
    <source>
        <dbReference type="SAM" id="SignalP"/>
    </source>
</evidence>
<dbReference type="EnsemblProtists" id="EOD08211">
    <property type="protein sequence ID" value="EOD08211"/>
    <property type="gene ID" value="EMIHUDRAFT_217799"/>
</dbReference>
<dbReference type="RefSeq" id="XP_005760640.1">
    <property type="nucleotide sequence ID" value="XM_005760583.1"/>
</dbReference>
<dbReference type="PROSITE" id="PS51387">
    <property type="entry name" value="FAD_PCMH"/>
    <property type="match status" value="1"/>
</dbReference>
<sequence>MSLRRFLLLALPFFSVVITDAAEPAEEGEPVATPRVNLFGPVPRISCILGGRALDICDARDDLFRYAARSSSQPECNTPADECRPDHEHDWVTGQICCACTALLEKGLLETDAGLYSGTMRSFNNLISGHQKPPCIVRPKSVGNVTEAVRIANEYGVPISVLGGGHSVMSSSDVAILISMKEPAMQKIEFDPAARRITVGPGVMMGMINQVTTAVGQLFPVGVYYGVGIGLLLQGGQGYLARQFGLTVDHIRKVTLVTRDGAIHHLSDSSQGLDARLWWGVRGGAPHLGIVTSVTVETQTLPKMDSFFSMDAVALPLQDTVLMQKFLDQSASPDENPNNQSLNMVVGRHRDSTDAVQTFYASGNGLVKVDSSCTAESNGGLEVPTEGCCAQEARAALDKLLQHYPPVPPPSPCSPTDGRLTKVYKTPDYLVNAADFSFPPLSFTANTSNAKNFFKARVDKMVFWGNPPPPPPNDCKPLSTDCNSYTAFEIQSVIIKLNHHENSIKIAQHFFNALQGLTEVFQDNPNDPGFGVISASIALQNTGGKVEEPSDSSMAYFNRKQDWGCSITCAYNQSVVDPSNSKGAQQACARWVAALVKNLDPIGVYIVDAKPWAWAPWDDRESLLVRAFGDNLHDLRELKQHVDPNCMFGGDMLCPPSSPSPSPPPPNPKQP</sequence>
<dbReference type="PANTHER" id="PTHR42973">
    <property type="entry name" value="BINDING OXIDOREDUCTASE, PUTATIVE (AFU_ORTHOLOGUE AFUA_1G17690)-RELATED"/>
    <property type="match status" value="1"/>
</dbReference>
<keyword evidence="6" id="KW-0732">Signal</keyword>
<evidence type="ECO:0000256" key="4">
    <source>
        <dbReference type="ARBA" id="ARBA00022827"/>
    </source>
</evidence>